<dbReference type="SUPFAM" id="SSF50182">
    <property type="entry name" value="Sm-like ribonucleoproteins"/>
    <property type="match status" value="1"/>
</dbReference>
<dbReference type="Gene3D" id="1.10.287.1260">
    <property type="match status" value="1"/>
</dbReference>
<comment type="similarity">
    <text evidence="2">Belongs to the MscS (TC 1.A.23) family.</text>
</comment>
<feature type="transmembrane region" description="Helical" evidence="7">
    <location>
        <begin position="70"/>
        <end position="91"/>
    </location>
</feature>
<dbReference type="Gene3D" id="3.30.70.100">
    <property type="match status" value="1"/>
</dbReference>
<dbReference type="InterPro" id="IPR049142">
    <property type="entry name" value="MS_channel_1st"/>
</dbReference>
<dbReference type="PANTHER" id="PTHR30460:SF0">
    <property type="entry name" value="MODERATE CONDUCTANCE MECHANOSENSITIVE CHANNEL YBIO"/>
    <property type="match status" value="1"/>
</dbReference>
<dbReference type="InterPro" id="IPR011014">
    <property type="entry name" value="MscS_channel_TM-2"/>
</dbReference>
<dbReference type="InterPro" id="IPR049278">
    <property type="entry name" value="MS_channel_C"/>
</dbReference>
<comment type="subcellular location">
    <subcellularLocation>
        <location evidence="1">Cell membrane</location>
        <topology evidence="1">Multi-pass membrane protein</topology>
    </subcellularLocation>
</comment>
<evidence type="ECO:0000256" key="5">
    <source>
        <dbReference type="ARBA" id="ARBA00022989"/>
    </source>
</evidence>
<evidence type="ECO:0000256" key="3">
    <source>
        <dbReference type="ARBA" id="ARBA00022475"/>
    </source>
</evidence>
<feature type="domain" description="Mechanosensitive ion channel transmembrane helices 2/3" evidence="10">
    <location>
        <begin position="78"/>
        <end position="118"/>
    </location>
</feature>
<name>A0ABV9Q741_9BACL</name>
<proteinExistence type="inferred from homology"/>
<evidence type="ECO:0000313" key="11">
    <source>
        <dbReference type="EMBL" id="MFC4768455.1"/>
    </source>
</evidence>
<dbReference type="InterPro" id="IPR011066">
    <property type="entry name" value="MscS_channel_C_sf"/>
</dbReference>
<dbReference type="PANTHER" id="PTHR30460">
    <property type="entry name" value="MODERATE CONDUCTANCE MECHANOSENSITIVE CHANNEL YBIO"/>
    <property type="match status" value="1"/>
</dbReference>
<feature type="transmembrane region" description="Helical" evidence="7">
    <location>
        <begin position="97"/>
        <end position="117"/>
    </location>
</feature>
<dbReference type="Proteomes" id="UP001596002">
    <property type="component" value="Unassembled WGS sequence"/>
</dbReference>
<evidence type="ECO:0000256" key="7">
    <source>
        <dbReference type="SAM" id="Phobius"/>
    </source>
</evidence>
<feature type="transmembrane region" description="Helical" evidence="7">
    <location>
        <begin position="23"/>
        <end position="49"/>
    </location>
</feature>
<keyword evidence="3" id="KW-1003">Cell membrane</keyword>
<comment type="caution">
    <text evidence="11">The sequence shown here is derived from an EMBL/GenBank/DDBJ whole genome shotgun (WGS) entry which is preliminary data.</text>
</comment>
<evidence type="ECO:0000313" key="12">
    <source>
        <dbReference type="Proteomes" id="UP001596002"/>
    </source>
</evidence>
<dbReference type="Pfam" id="PF21082">
    <property type="entry name" value="MS_channel_3rd"/>
    <property type="match status" value="1"/>
</dbReference>
<sequence length="298" mass="32905">MYMWEQWKILYQNLMEKLSSPDFWGAVVYGALKIIVIVVAANIFVRIGGAALARLFSNRAVRMDERRTRTLTVLATSILKYVVYFFVIMTVMEQLNFPIKTLLAGAGIVGLAIGFGAQSLVKDVITGFFIILEDQFAVGDQIQTGNYRGTVEAIGLRITTIRAWTGELHILPNGRITDVTNFSKANSLAVIDVGVAYEENLDRVFDTLKDVLAKAQEEMPSIVGEPQVLGVQNFGPSEVIIRITADCKPTENIPVARELRRRIKVAFDERGIEIPYPKQVVVSPGNVDAKGNPAVSEG</sequence>
<dbReference type="EMBL" id="JBHSHC010000106">
    <property type="protein sequence ID" value="MFC4768455.1"/>
    <property type="molecule type" value="Genomic_DNA"/>
</dbReference>
<feature type="domain" description="Mechanosensitive ion channel MscS C-terminal" evidence="9">
    <location>
        <begin position="190"/>
        <end position="274"/>
    </location>
</feature>
<dbReference type="RefSeq" id="WP_380026409.1">
    <property type="nucleotide sequence ID" value="NZ_JBHSHC010000106.1"/>
</dbReference>
<evidence type="ECO:0000256" key="6">
    <source>
        <dbReference type="ARBA" id="ARBA00023136"/>
    </source>
</evidence>
<accession>A0ABV9Q741</accession>
<keyword evidence="5 7" id="KW-1133">Transmembrane helix</keyword>
<evidence type="ECO:0000259" key="9">
    <source>
        <dbReference type="Pfam" id="PF21082"/>
    </source>
</evidence>
<keyword evidence="6 7" id="KW-0472">Membrane</keyword>
<keyword evidence="4 7" id="KW-0812">Transmembrane</keyword>
<evidence type="ECO:0000256" key="1">
    <source>
        <dbReference type="ARBA" id="ARBA00004651"/>
    </source>
</evidence>
<evidence type="ECO:0000256" key="4">
    <source>
        <dbReference type="ARBA" id="ARBA00022692"/>
    </source>
</evidence>
<dbReference type="Pfam" id="PF21088">
    <property type="entry name" value="MS_channel_1st"/>
    <property type="match status" value="1"/>
</dbReference>
<evidence type="ECO:0000259" key="8">
    <source>
        <dbReference type="Pfam" id="PF00924"/>
    </source>
</evidence>
<dbReference type="InterPro" id="IPR023408">
    <property type="entry name" value="MscS_beta-dom_sf"/>
</dbReference>
<dbReference type="InterPro" id="IPR010920">
    <property type="entry name" value="LSM_dom_sf"/>
</dbReference>
<organism evidence="11 12">
    <name type="scientific">Effusibacillus consociatus</name>
    <dbReference type="NCBI Taxonomy" id="1117041"/>
    <lineage>
        <taxon>Bacteria</taxon>
        <taxon>Bacillati</taxon>
        <taxon>Bacillota</taxon>
        <taxon>Bacilli</taxon>
        <taxon>Bacillales</taxon>
        <taxon>Alicyclobacillaceae</taxon>
        <taxon>Effusibacillus</taxon>
    </lineage>
</organism>
<dbReference type="Gene3D" id="2.30.30.60">
    <property type="match status" value="1"/>
</dbReference>
<dbReference type="InterPro" id="IPR006685">
    <property type="entry name" value="MscS_channel_2nd"/>
</dbReference>
<dbReference type="Pfam" id="PF00924">
    <property type="entry name" value="MS_channel_2nd"/>
    <property type="match status" value="1"/>
</dbReference>
<feature type="domain" description="Mechanosensitive ion channel MscS" evidence="8">
    <location>
        <begin position="120"/>
        <end position="184"/>
    </location>
</feature>
<gene>
    <name evidence="11" type="ORF">ACFO8Q_13990</name>
</gene>
<keyword evidence="12" id="KW-1185">Reference proteome</keyword>
<dbReference type="SUPFAM" id="SSF82861">
    <property type="entry name" value="Mechanosensitive channel protein MscS (YggB), transmembrane region"/>
    <property type="match status" value="1"/>
</dbReference>
<evidence type="ECO:0000256" key="2">
    <source>
        <dbReference type="ARBA" id="ARBA00008017"/>
    </source>
</evidence>
<reference evidence="12" key="1">
    <citation type="journal article" date="2019" name="Int. J. Syst. Evol. Microbiol.">
        <title>The Global Catalogue of Microorganisms (GCM) 10K type strain sequencing project: providing services to taxonomists for standard genome sequencing and annotation.</title>
        <authorList>
            <consortium name="The Broad Institute Genomics Platform"/>
            <consortium name="The Broad Institute Genome Sequencing Center for Infectious Disease"/>
            <person name="Wu L."/>
            <person name="Ma J."/>
        </authorList>
    </citation>
    <scope>NUCLEOTIDE SEQUENCE [LARGE SCALE GENOMIC DNA]</scope>
    <source>
        <strain evidence="12">WYCCWR 12678</strain>
    </source>
</reference>
<evidence type="ECO:0000259" key="10">
    <source>
        <dbReference type="Pfam" id="PF21088"/>
    </source>
</evidence>
<dbReference type="SUPFAM" id="SSF82689">
    <property type="entry name" value="Mechanosensitive channel protein MscS (YggB), C-terminal domain"/>
    <property type="match status" value="1"/>
</dbReference>
<protein>
    <submittedName>
        <fullName evidence="11">Mechanosensitive ion channel family protein</fullName>
    </submittedName>
</protein>
<dbReference type="InterPro" id="IPR045276">
    <property type="entry name" value="YbiO_bact"/>
</dbReference>